<evidence type="ECO:0000256" key="1">
    <source>
        <dbReference type="ARBA" id="ARBA00022801"/>
    </source>
</evidence>
<dbReference type="Proteomes" id="UP001596047">
    <property type="component" value="Unassembled WGS sequence"/>
</dbReference>
<sequence>MNGNDSSLSAEQRAANLLSLMTVEEKIGQLLQPFGWKTYHKQNGAIELDESFKNAVMSGGVGSLYGMLRADPWTEVTLENGLSPEEGARAINEIQRYTIEHSHVVLDTMKAAQCGEGTILRLYESAGGREKVMLDLPNPTVKACFVNLLEEELEEIPVIDGKIVLDFRPYQIISVKCV</sequence>
<comment type="caution">
    <text evidence="3">The sequence shown here is derived from an EMBL/GenBank/DDBJ whole genome shotgun (WGS) entry which is preliminary data.</text>
</comment>
<dbReference type="SUPFAM" id="SSF51445">
    <property type="entry name" value="(Trans)glycosidases"/>
    <property type="match status" value="1"/>
</dbReference>
<dbReference type="SUPFAM" id="SSF74650">
    <property type="entry name" value="Galactose mutarotase-like"/>
    <property type="match status" value="1"/>
</dbReference>
<gene>
    <name evidence="3" type="ORF">ACFPYJ_31555</name>
</gene>
<keyword evidence="1 3" id="KW-0378">Hydrolase</keyword>
<reference evidence="4" key="1">
    <citation type="journal article" date="2019" name="Int. J. Syst. Evol. Microbiol.">
        <title>The Global Catalogue of Microorganisms (GCM) 10K type strain sequencing project: providing services to taxonomists for standard genome sequencing and annotation.</title>
        <authorList>
            <consortium name="The Broad Institute Genomics Platform"/>
            <consortium name="The Broad Institute Genome Sequencing Center for Infectious Disease"/>
            <person name="Wu L."/>
            <person name="Ma J."/>
        </authorList>
    </citation>
    <scope>NUCLEOTIDE SEQUENCE [LARGE SCALE GENOMIC DNA]</scope>
    <source>
        <strain evidence="4">CGMCC 1.3240</strain>
    </source>
</reference>
<proteinExistence type="predicted"/>
<accession>A0ABW0W9A7</accession>
<dbReference type="InterPro" id="IPR017853">
    <property type="entry name" value="GH"/>
</dbReference>
<dbReference type="Gene3D" id="3.20.20.300">
    <property type="entry name" value="Glycoside hydrolase, family 3, N-terminal domain"/>
    <property type="match status" value="1"/>
</dbReference>
<organism evidence="3 4">
    <name type="scientific">Paenibacillus solisilvae</name>
    <dbReference type="NCBI Taxonomy" id="2486751"/>
    <lineage>
        <taxon>Bacteria</taxon>
        <taxon>Bacillati</taxon>
        <taxon>Bacillota</taxon>
        <taxon>Bacilli</taxon>
        <taxon>Bacillales</taxon>
        <taxon>Paenibacillaceae</taxon>
        <taxon>Paenibacillus</taxon>
    </lineage>
</organism>
<dbReference type="InterPro" id="IPR036962">
    <property type="entry name" value="Glyco_hydro_3_N_sf"/>
</dbReference>
<name>A0ABW0W9A7_9BACL</name>
<evidence type="ECO:0000313" key="3">
    <source>
        <dbReference type="EMBL" id="MFC5653579.1"/>
    </source>
</evidence>
<dbReference type="EMBL" id="JBHSOW010000130">
    <property type="protein sequence ID" value="MFC5653579.1"/>
    <property type="molecule type" value="Genomic_DNA"/>
</dbReference>
<dbReference type="GO" id="GO:0016787">
    <property type="term" value="F:hydrolase activity"/>
    <property type="evidence" value="ECO:0007669"/>
    <property type="project" value="UniProtKB-KW"/>
</dbReference>
<dbReference type="InterPro" id="IPR011013">
    <property type="entry name" value="Gal_mutarotase_sf_dom"/>
</dbReference>
<evidence type="ECO:0000259" key="2">
    <source>
        <dbReference type="Pfam" id="PF17677"/>
    </source>
</evidence>
<dbReference type="RefSeq" id="WP_379192280.1">
    <property type="nucleotide sequence ID" value="NZ_JBHSOW010000130.1"/>
</dbReference>
<dbReference type="InterPro" id="IPR041147">
    <property type="entry name" value="GH38_C"/>
</dbReference>
<dbReference type="Pfam" id="PF17677">
    <property type="entry name" value="Glyco_hydro38C2"/>
    <property type="match status" value="1"/>
</dbReference>
<evidence type="ECO:0000313" key="4">
    <source>
        <dbReference type="Proteomes" id="UP001596047"/>
    </source>
</evidence>
<feature type="domain" description="Glycosyl hydrolases family 38 C-terminal" evidence="2">
    <location>
        <begin position="103"/>
        <end position="174"/>
    </location>
</feature>
<protein>
    <submittedName>
        <fullName evidence="3">Glycosyl hydrolase-related protein</fullName>
    </submittedName>
</protein>
<keyword evidence="4" id="KW-1185">Reference proteome</keyword>